<evidence type="ECO:0000313" key="2">
    <source>
        <dbReference type="Proteomes" id="UP000801492"/>
    </source>
</evidence>
<dbReference type="InterPro" id="IPR043128">
    <property type="entry name" value="Rev_trsase/Diguanyl_cyclase"/>
</dbReference>
<dbReference type="SUPFAM" id="SSF56672">
    <property type="entry name" value="DNA/RNA polymerases"/>
    <property type="match status" value="1"/>
</dbReference>
<dbReference type="Gene3D" id="3.10.10.10">
    <property type="entry name" value="HIV Type 1 Reverse Transcriptase, subunit A, domain 1"/>
    <property type="match status" value="1"/>
</dbReference>
<dbReference type="InterPro" id="IPR043502">
    <property type="entry name" value="DNA/RNA_pol_sf"/>
</dbReference>
<dbReference type="GO" id="GO:0071897">
    <property type="term" value="P:DNA biosynthetic process"/>
    <property type="evidence" value="ECO:0007669"/>
    <property type="project" value="UniProtKB-ARBA"/>
</dbReference>
<comment type="caution">
    <text evidence="1">The sequence shown here is derived from an EMBL/GenBank/DDBJ whole genome shotgun (WGS) entry which is preliminary data.</text>
</comment>
<proteinExistence type="predicted"/>
<protein>
    <recommendedName>
        <fullName evidence="3">Peptidase aspartic putative domain-containing protein</fullName>
    </recommendedName>
</protein>
<dbReference type="OrthoDB" id="416987at2759"/>
<evidence type="ECO:0008006" key="3">
    <source>
        <dbReference type="Google" id="ProtNLM"/>
    </source>
</evidence>
<dbReference type="PANTHER" id="PTHR47331">
    <property type="entry name" value="PHD-TYPE DOMAIN-CONTAINING PROTEIN"/>
    <property type="match status" value="1"/>
</dbReference>
<name>A0A8K0CA58_IGNLU</name>
<gene>
    <name evidence="1" type="ORF">ILUMI_24465</name>
</gene>
<sequence>MSGDNLSKNELSQSCASFPQVLDQPSICNAVSHIFYGPWINELEEVGIRLSDTSGSDPIELLIDADFAGKLYTGRRHILKNGLVAVETTLGWTLMGQVPTSKPDTSTTMTVLSLFVKDASIANLWELDLLGIAEPTTKRLPWLEGHSSLPDNYSASKNRLRTTIKKVTDMKRLEAYDAVFREWLEEGIIEEIKLDQSEDKCHYLPHRPVAKEHSSTKIRPVFDASAREKDRPSLNHCLEKGVNLIELIPTILLRFDIRKAFLQISLHEADRDFLRFLWVNADGDEIIYRHKRVVFGVNCCSFLLGATIEYHLSQGLKRCETKDVDCSVETISQLRL</sequence>
<dbReference type="PANTHER" id="PTHR47331:SF5">
    <property type="entry name" value="RIBONUCLEASE H"/>
    <property type="match status" value="1"/>
</dbReference>
<dbReference type="AlphaFoldDB" id="A0A8K0CA58"/>
<dbReference type="Proteomes" id="UP000801492">
    <property type="component" value="Unassembled WGS sequence"/>
</dbReference>
<dbReference type="EMBL" id="VTPC01090706">
    <property type="protein sequence ID" value="KAF2881706.1"/>
    <property type="molecule type" value="Genomic_DNA"/>
</dbReference>
<accession>A0A8K0CA58</accession>
<reference evidence="1" key="1">
    <citation type="submission" date="2019-08" db="EMBL/GenBank/DDBJ databases">
        <title>The genome of the North American firefly Photinus pyralis.</title>
        <authorList>
            <consortium name="Photinus pyralis genome working group"/>
            <person name="Fallon T.R."/>
            <person name="Sander Lower S.E."/>
            <person name="Weng J.-K."/>
        </authorList>
    </citation>
    <scope>NUCLEOTIDE SEQUENCE</scope>
    <source>
        <strain evidence="1">TRF0915ILg1</strain>
        <tissue evidence="1">Whole body</tissue>
    </source>
</reference>
<dbReference type="Gene3D" id="3.30.70.270">
    <property type="match status" value="1"/>
</dbReference>
<keyword evidence="2" id="KW-1185">Reference proteome</keyword>
<organism evidence="1 2">
    <name type="scientific">Ignelater luminosus</name>
    <name type="common">Cucubano</name>
    <name type="synonym">Pyrophorus luminosus</name>
    <dbReference type="NCBI Taxonomy" id="2038154"/>
    <lineage>
        <taxon>Eukaryota</taxon>
        <taxon>Metazoa</taxon>
        <taxon>Ecdysozoa</taxon>
        <taxon>Arthropoda</taxon>
        <taxon>Hexapoda</taxon>
        <taxon>Insecta</taxon>
        <taxon>Pterygota</taxon>
        <taxon>Neoptera</taxon>
        <taxon>Endopterygota</taxon>
        <taxon>Coleoptera</taxon>
        <taxon>Polyphaga</taxon>
        <taxon>Elateriformia</taxon>
        <taxon>Elateroidea</taxon>
        <taxon>Elateridae</taxon>
        <taxon>Agrypninae</taxon>
        <taxon>Pyrophorini</taxon>
        <taxon>Ignelater</taxon>
    </lineage>
</organism>
<evidence type="ECO:0000313" key="1">
    <source>
        <dbReference type="EMBL" id="KAF2881706.1"/>
    </source>
</evidence>